<protein>
    <submittedName>
        <fullName evidence="1">Uncharacterized protein</fullName>
    </submittedName>
</protein>
<gene>
    <name evidence="1" type="ORF">DSPE1174_LOCUS28473</name>
</gene>
<evidence type="ECO:0000313" key="1">
    <source>
        <dbReference type="EMBL" id="CAD9475560.1"/>
    </source>
</evidence>
<accession>A0A7S2MCJ5</accession>
<reference evidence="1" key="1">
    <citation type="submission" date="2021-01" db="EMBL/GenBank/DDBJ databases">
        <authorList>
            <person name="Corre E."/>
            <person name="Pelletier E."/>
            <person name="Niang G."/>
            <person name="Scheremetjew M."/>
            <person name="Finn R."/>
            <person name="Kale V."/>
            <person name="Holt S."/>
            <person name="Cochrane G."/>
            <person name="Meng A."/>
            <person name="Brown T."/>
            <person name="Cohen L."/>
        </authorList>
    </citation>
    <scope>NUCLEOTIDE SEQUENCE</scope>
    <source>
        <strain evidence="1">CCMP1381</strain>
    </source>
</reference>
<name>A0A7S2MCJ5_9STRA</name>
<sequence>MRPPQKSAEILSKTIPVVGGDADVTTADSFCSNSQELCIPQRIQRPFSKSCRLGRARTGQSGTVYCVFFVDETVAHLRLAVVPTSVMFTPKLTAAQPDCKGKS</sequence>
<organism evidence="1">
    <name type="scientific">Octactis speculum</name>
    <dbReference type="NCBI Taxonomy" id="3111310"/>
    <lineage>
        <taxon>Eukaryota</taxon>
        <taxon>Sar</taxon>
        <taxon>Stramenopiles</taxon>
        <taxon>Ochrophyta</taxon>
        <taxon>Dictyochophyceae</taxon>
        <taxon>Dictyochales</taxon>
        <taxon>Dictyochaceae</taxon>
        <taxon>Octactis</taxon>
    </lineage>
</organism>
<proteinExistence type="predicted"/>
<dbReference type="AlphaFoldDB" id="A0A7S2MCJ5"/>
<dbReference type="EMBL" id="HBGS01055042">
    <property type="protein sequence ID" value="CAD9475560.1"/>
    <property type="molecule type" value="Transcribed_RNA"/>
</dbReference>